<evidence type="ECO:0000313" key="10">
    <source>
        <dbReference type="Proteomes" id="UP000323917"/>
    </source>
</evidence>
<proteinExistence type="inferred from homology"/>
<dbReference type="CDD" id="cd01428">
    <property type="entry name" value="ADK"/>
    <property type="match status" value="1"/>
</dbReference>
<keyword evidence="5" id="KW-0862">Zinc</keyword>
<keyword evidence="4 5" id="KW-0418">Kinase</keyword>
<feature type="binding site" evidence="5">
    <location>
        <position position="121"/>
    </location>
    <ligand>
        <name>AMP</name>
        <dbReference type="ChEBI" id="CHEBI:456215"/>
    </ligand>
</feature>
<sequence>MSRHPSRVGWFHGDGVSCEPFIRRDRPYRLALLGPPGVGKGTQAKLLCARIGACHLSTGDLFRANQCIQDPSSAMAAALDAMGRGELVSDELVISMLRERSNCLRCGGGFVLDGIPRTLAQAESIEGTLRELGVDLNAVVSYELPLKEIVDRLGGRRTCVSCNAVYHATANPPEFEGTCDHCGAELVQRDDDQPETIRVRMQAYTEATQPLLQFYAGRGRLIRIEAHGRPEKIVERTLDALQNHLDVEVP</sequence>
<evidence type="ECO:0000256" key="7">
    <source>
        <dbReference type="RuleBase" id="RU003331"/>
    </source>
</evidence>
<feature type="binding site" evidence="5">
    <location>
        <position position="228"/>
    </location>
    <ligand>
        <name>ATP</name>
        <dbReference type="ChEBI" id="CHEBI:30616"/>
    </ligand>
</feature>
<comment type="catalytic activity">
    <reaction evidence="5 7">
        <text>AMP + ATP = 2 ADP</text>
        <dbReference type="Rhea" id="RHEA:12973"/>
        <dbReference type="ChEBI" id="CHEBI:30616"/>
        <dbReference type="ChEBI" id="CHEBI:456215"/>
        <dbReference type="ChEBI" id="CHEBI:456216"/>
        <dbReference type="EC" id="2.7.4.3"/>
    </reaction>
</comment>
<dbReference type="GO" id="GO:0008270">
    <property type="term" value="F:zinc ion binding"/>
    <property type="evidence" value="ECO:0007669"/>
    <property type="project" value="UniProtKB-UniRule"/>
</dbReference>
<keyword evidence="10" id="KW-1185">Reference proteome</keyword>
<feature type="domain" description="Adenylate kinase active site lid" evidence="8">
    <location>
        <begin position="156"/>
        <end position="191"/>
    </location>
</feature>
<feature type="binding site" evidence="5">
    <location>
        <position position="189"/>
    </location>
    <ligand>
        <name>AMP</name>
        <dbReference type="ChEBI" id="CHEBI:456215"/>
    </ligand>
</feature>
<dbReference type="Gene3D" id="3.40.50.300">
    <property type="entry name" value="P-loop containing nucleotide triphosphate hydrolases"/>
    <property type="match status" value="1"/>
</dbReference>
<evidence type="ECO:0000256" key="3">
    <source>
        <dbReference type="ARBA" id="ARBA00022741"/>
    </source>
</evidence>
<comment type="similarity">
    <text evidence="5 6">Belongs to the adenylate kinase family.</text>
</comment>
<dbReference type="Pfam" id="PF00406">
    <property type="entry name" value="ADK"/>
    <property type="match status" value="1"/>
</dbReference>
<feature type="binding site" evidence="5">
    <location>
        <position position="159"/>
    </location>
    <ligand>
        <name>Zn(2+)</name>
        <dbReference type="ChEBI" id="CHEBI:29105"/>
        <note>structural</note>
    </ligand>
</feature>
<feature type="binding site" evidence="5">
    <location>
        <position position="63"/>
    </location>
    <ligand>
        <name>AMP</name>
        <dbReference type="ChEBI" id="CHEBI:456215"/>
    </ligand>
</feature>
<gene>
    <name evidence="9" type="primary">adk_3</name>
    <name evidence="5" type="synonym">adk</name>
    <name evidence="9" type="ORF">Pr1d_53600</name>
</gene>
<feature type="binding site" evidence="5">
    <location>
        <begin position="165"/>
        <end position="166"/>
    </location>
    <ligand>
        <name>ATP</name>
        <dbReference type="ChEBI" id="CHEBI:30616"/>
    </ligand>
</feature>
<dbReference type="GO" id="GO:0005737">
    <property type="term" value="C:cytoplasm"/>
    <property type="evidence" value="ECO:0007669"/>
    <property type="project" value="UniProtKB-SubCell"/>
</dbReference>
<dbReference type="InterPro" id="IPR000850">
    <property type="entry name" value="Adenylat/UMP-CMP_kin"/>
</dbReference>
<dbReference type="RefSeq" id="WP_168205486.1">
    <property type="nucleotide sequence ID" value="NZ_CP042913.1"/>
</dbReference>
<evidence type="ECO:0000256" key="6">
    <source>
        <dbReference type="RuleBase" id="RU003330"/>
    </source>
</evidence>
<organism evidence="9 10">
    <name type="scientific">Bythopirellula goksoeyrii</name>
    <dbReference type="NCBI Taxonomy" id="1400387"/>
    <lineage>
        <taxon>Bacteria</taxon>
        <taxon>Pseudomonadati</taxon>
        <taxon>Planctomycetota</taxon>
        <taxon>Planctomycetia</taxon>
        <taxon>Pirellulales</taxon>
        <taxon>Lacipirellulaceae</taxon>
        <taxon>Bythopirellula</taxon>
    </lineage>
</organism>
<evidence type="ECO:0000256" key="4">
    <source>
        <dbReference type="ARBA" id="ARBA00022777"/>
    </source>
</evidence>
<dbReference type="GO" id="GO:0005524">
    <property type="term" value="F:ATP binding"/>
    <property type="evidence" value="ECO:0007669"/>
    <property type="project" value="UniProtKB-UniRule"/>
</dbReference>
<dbReference type="GO" id="GO:0044209">
    <property type="term" value="P:AMP salvage"/>
    <property type="evidence" value="ECO:0007669"/>
    <property type="project" value="UniProtKB-UniRule"/>
</dbReference>
<keyword evidence="5" id="KW-0479">Metal-binding</keyword>
<dbReference type="HAMAP" id="MF_00235">
    <property type="entry name" value="Adenylate_kinase_Adk"/>
    <property type="match status" value="1"/>
</dbReference>
<feature type="region of interest" description="LID" evidence="5">
    <location>
        <begin position="155"/>
        <end position="192"/>
    </location>
</feature>
<comment type="pathway">
    <text evidence="5">Purine metabolism; AMP biosynthesis via salvage pathway; AMP from ADP: step 1/1.</text>
</comment>
<comment type="function">
    <text evidence="5">Catalyzes the reversible transfer of the terminal phosphate group between ATP and AMP. Plays an important role in cellular energy homeostasis and in adenine nucleotide metabolism.</text>
</comment>
<dbReference type="EC" id="2.7.4.3" evidence="5 7"/>
<feature type="binding site" evidence="5">
    <location>
        <position position="200"/>
    </location>
    <ligand>
        <name>AMP</name>
        <dbReference type="ChEBI" id="CHEBI:456215"/>
    </ligand>
</feature>
<feature type="binding site" evidence="5">
    <location>
        <position position="58"/>
    </location>
    <ligand>
        <name>AMP</name>
        <dbReference type="ChEBI" id="CHEBI:456215"/>
    </ligand>
</feature>
<evidence type="ECO:0000256" key="2">
    <source>
        <dbReference type="ARBA" id="ARBA00022727"/>
    </source>
</evidence>
<dbReference type="InterPro" id="IPR027417">
    <property type="entry name" value="P-loop_NTPase"/>
</dbReference>
<evidence type="ECO:0000256" key="5">
    <source>
        <dbReference type="HAMAP-Rule" id="MF_00235"/>
    </source>
</evidence>
<protein>
    <recommendedName>
        <fullName evidence="5 7">Adenylate kinase</fullName>
        <shortName evidence="5">AK</shortName>
        <ecNumber evidence="5 7">2.7.4.3</ecNumber>
    </recommendedName>
    <alternativeName>
        <fullName evidence="5">ATP-AMP transphosphorylase</fullName>
    </alternativeName>
    <alternativeName>
        <fullName evidence="5">ATP:AMP phosphotransferase</fullName>
    </alternativeName>
    <alternativeName>
        <fullName evidence="5">Adenylate monophosphate kinase</fullName>
    </alternativeName>
</protein>
<dbReference type="PANTHER" id="PTHR23359">
    <property type="entry name" value="NUCLEOTIDE KINASE"/>
    <property type="match status" value="1"/>
</dbReference>
<keyword evidence="3 5" id="KW-0547">Nucleotide-binding</keyword>
<dbReference type="UniPathway" id="UPA00588">
    <property type="reaction ID" value="UER00649"/>
</dbReference>
<dbReference type="PROSITE" id="PS00113">
    <property type="entry name" value="ADENYLATE_KINASE"/>
    <property type="match status" value="1"/>
</dbReference>
<dbReference type="GO" id="GO:0004017">
    <property type="term" value="F:AMP kinase activity"/>
    <property type="evidence" value="ECO:0007669"/>
    <property type="project" value="UniProtKB-UniRule"/>
</dbReference>
<dbReference type="PRINTS" id="PR00094">
    <property type="entry name" value="ADENYLTKNASE"/>
</dbReference>
<comment type="domain">
    <text evidence="5">Consists of three domains, a large central CORE domain and two small peripheral domains, NMPbind and LID, which undergo movements during catalysis. The LID domain closes over the site of phosphoryl transfer upon ATP binding. Assembling and dissambling the active center during each catalytic cycle provides an effective means to prevent ATP hydrolysis. Some bacteria have evolved a zinc-coordinating structure that stabilizes the LID domain.</text>
</comment>
<feature type="binding site" evidence="5">
    <location>
        <position position="156"/>
    </location>
    <ligand>
        <name>ATP</name>
        <dbReference type="ChEBI" id="CHEBI:30616"/>
    </ligand>
</feature>
<feature type="binding site" evidence="5">
    <location>
        <position position="162"/>
    </location>
    <ligand>
        <name>Zn(2+)</name>
        <dbReference type="ChEBI" id="CHEBI:29105"/>
        <note>structural</note>
    </ligand>
</feature>
<dbReference type="KEGG" id="bgok:Pr1d_53600"/>
<keyword evidence="5 7" id="KW-0067">ATP-binding</keyword>
<feature type="binding site" evidence="5">
    <location>
        <begin position="86"/>
        <end position="88"/>
    </location>
    <ligand>
        <name>AMP</name>
        <dbReference type="ChEBI" id="CHEBI:456215"/>
    </ligand>
</feature>
<dbReference type="EMBL" id="CP042913">
    <property type="protein sequence ID" value="QEG38012.1"/>
    <property type="molecule type" value="Genomic_DNA"/>
</dbReference>
<dbReference type="SUPFAM" id="SSF52540">
    <property type="entry name" value="P-loop containing nucleoside triphosphate hydrolases"/>
    <property type="match status" value="1"/>
</dbReference>
<keyword evidence="5" id="KW-0963">Cytoplasm</keyword>
<keyword evidence="2 5" id="KW-0545">Nucleotide biosynthesis</keyword>
<dbReference type="NCBIfam" id="TIGR01351">
    <property type="entry name" value="adk"/>
    <property type="match status" value="1"/>
</dbReference>
<dbReference type="InterPro" id="IPR033690">
    <property type="entry name" value="Adenylat_kinase_CS"/>
</dbReference>
<comment type="subcellular location">
    <subcellularLocation>
        <location evidence="5 7">Cytoplasm</location>
    </subcellularLocation>
</comment>
<evidence type="ECO:0000259" key="8">
    <source>
        <dbReference type="Pfam" id="PF05191"/>
    </source>
</evidence>
<evidence type="ECO:0000256" key="1">
    <source>
        <dbReference type="ARBA" id="ARBA00022679"/>
    </source>
</evidence>
<comment type="subunit">
    <text evidence="5 7">Monomer.</text>
</comment>
<feature type="binding site" evidence="5">
    <location>
        <begin position="37"/>
        <end position="42"/>
    </location>
    <ligand>
        <name>ATP</name>
        <dbReference type="ChEBI" id="CHEBI:30616"/>
    </ligand>
</feature>
<dbReference type="AlphaFoldDB" id="A0A5B9QJX2"/>
<dbReference type="InterPro" id="IPR007862">
    <property type="entry name" value="Adenylate_kinase_lid-dom"/>
</dbReference>
<keyword evidence="1 5" id="KW-0808">Transferase</keyword>
<feature type="binding site" evidence="5">
    <location>
        <position position="182"/>
    </location>
    <ligand>
        <name>Zn(2+)</name>
        <dbReference type="ChEBI" id="CHEBI:29105"/>
        <note>structural</note>
    </ligand>
</feature>
<feature type="binding site" evidence="5">
    <location>
        <position position="179"/>
    </location>
    <ligand>
        <name>Zn(2+)</name>
        <dbReference type="ChEBI" id="CHEBI:29105"/>
        <note>structural</note>
    </ligand>
</feature>
<dbReference type="InterPro" id="IPR006259">
    <property type="entry name" value="Adenyl_kin_sub"/>
</dbReference>
<dbReference type="Proteomes" id="UP000323917">
    <property type="component" value="Chromosome"/>
</dbReference>
<dbReference type="Pfam" id="PF05191">
    <property type="entry name" value="ADK_lid"/>
    <property type="match status" value="1"/>
</dbReference>
<reference evidence="9 10" key="1">
    <citation type="submission" date="2019-08" db="EMBL/GenBank/DDBJ databases">
        <title>Deep-cultivation of Planctomycetes and their phenomic and genomic characterization uncovers novel biology.</title>
        <authorList>
            <person name="Wiegand S."/>
            <person name="Jogler M."/>
            <person name="Boedeker C."/>
            <person name="Pinto D."/>
            <person name="Vollmers J."/>
            <person name="Rivas-Marin E."/>
            <person name="Kohn T."/>
            <person name="Peeters S.H."/>
            <person name="Heuer A."/>
            <person name="Rast P."/>
            <person name="Oberbeckmann S."/>
            <person name="Bunk B."/>
            <person name="Jeske O."/>
            <person name="Meyerdierks A."/>
            <person name="Storesund J.E."/>
            <person name="Kallscheuer N."/>
            <person name="Luecker S."/>
            <person name="Lage O.M."/>
            <person name="Pohl T."/>
            <person name="Merkel B.J."/>
            <person name="Hornburger P."/>
            <person name="Mueller R.-W."/>
            <person name="Bruemmer F."/>
            <person name="Labrenz M."/>
            <person name="Spormann A.M."/>
            <person name="Op den Camp H."/>
            <person name="Overmann J."/>
            <person name="Amann R."/>
            <person name="Jetten M.S.M."/>
            <person name="Mascher T."/>
            <person name="Medema M.H."/>
            <person name="Devos D.P."/>
            <person name="Kaster A.-K."/>
            <person name="Ovreas L."/>
            <person name="Rohde M."/>
            <person name="Galperin M.Y."/>
            <person name="Jogler C."/>
        </authorList>
    </citation>
    <scope>NUCLEOTIDE SEQUENCE [LARGE SCALE GENOMIC DNA]</scope>
    <source>
        <strain evidence="9 10">Pr1d</strain>
    </source>
</reference>
<name>A0A5B9QJX2_9BACT</name>
<comment type="caution">
    <text evidence="5">Lacks conserved residue(s) required for the propagation of feature annotation.</text>
</comment>
<evidence type="ECO:0000313" key="9">
    <source>
        <dbReference type="EMBL" id="QEG38012.1"/>
    </source>
</evidence>
<accession>A0A5B9QJX2</accession>